<dbReference type="EMBL" id="BEYU01000170">
    <property type="protein sequence ID" value="GBG33789.1"/>
    <property type="molecule type" value="Genomic_DNA"/>
</dbReference>
<keyword evidence="3" id="KW-1185">Reference proteome</keyword>
<feature type="compositionally biased region" description="Basic and acidic residues" evidence="1">
    <location>
        <begin position="1"/>
        <end position="12"/>
    </location>
</feature>
<comment type="caution">
    <text evidence="2">The sequence shown here is derived from an EMBL/GenBank/DDBJ whole genome shotgun (WGS) entry which is preliminary data.</text>
</comment>
<dbReference type="InParanoid" id="A0A2R5GTZ2"/>
<proteinExistence type="predicted"/>
<name>A0A2R5GTZ2_9STRA</name>
<evidence type="ECO:0000313" key="2">
    <source>
        <dbReference type="EMBL" id="GBG33789.1"/>
    </source>
</evidence>
<dbReference type="Proteomes" id="UP000241890">
    <property type="component" value="Unassembled WGS sequence"/>
</dbReference>
<evidence type="ECO:0000256" key="1">
    <source>
        <dbReference type="SAM" id="MobiDB-lite"/>
    </source>
</evidence>
<gene>
    <name evidence="2" type="ORF">FCC1311_100122</name>
</gene>
<dbReference type="AlphaFoldDB" id="A0A2R5GTZ2"/>
<feature type="region of interest" description="Disordered" evidence="1">
    <location>
        <begin position="1"/>
        <end position="56"/>
    </location>
</feature>
<protein>
    <submittedName>
        <fullName evidence="2">Uncharacterized protein</fullName>
    </submittedName>
</protein>
<evidence type="ECO:0000313" key="3">
    <source>
        <dbReference type="Proteomes" id="UP000241890"/>
    </source>
</evidence>
<organism evidence="2 3">
    <name type="scientific">Hondaea fermentalgiana</name>
    <dbReference type="NCBI Taxonomy" id="2315210"/>
    <lineage>
        <taxon>Eukaryota</taxon>
        <taxon>Sar</taxon>
        <taxon>Stramenopiles</taxon>
        <taxon>Bigyra</taxon>
        <taxon>Labyrinthulomycetes</taxon>
        <taxon>Thraustochytrida</taxon>
        <taxon>Thraustochytriidae</taxon>
        <taxon>Hondaea</taxon>
    </lineage>
</organism>
<accession>A0A2R5GTZ2</accession>
<sequence>MAGADSRSDGAKAKMTRTLAPSAKGAPATATKARSNPASEGASSWGSKNNARNHYHDAADGTSVANVGSLFRCLGTTCHSKVEFSKRTN</sequence>
<reference evidence="2 3" key="1">
    <citation type="submission" date="2017-12" db="EMBL/GenBank/DDBJ databases">
        <title>Sequencing, de novo assembly and annotation of complete genome of a new Thraustochytrid species, strain FCC1311.</title>
        <authorList>
            <person name="Sedici K."/>
            <person name="Godart F."/>
            <person name="Aiese Cigliano R."/>
            <person name="Sanseverino W."/>
            <person name="Barakat M."/>
            <person name="Ortet P."/>
            <person name="Marechal E."/>
            <person name="Cagnac O."/>
            <person name="Amato A."/>
        </authorList>
    </citation>
    <scope>NUCLEOTIDE SEQUENCE [LARGE SCALE GENOMIC DNA]</scope>
</reference>
<feature type="compositionally biased region" description="Polar residues" evidence="1">
    <location>
        <begin position="32"/>
        <end position="52"/>
    </location>
</feature>